<evidence type="ECO:0000256" key="1">
    <source>
        <dbReference type="SAM" id="Phobius"/>
    </source>
</evidence>
<evidence type="ECO:0000313" key="3">
    <source>
        <dbReference type="Proteomes" id="UP000008550"/>
    </source>
</evidence>
<reference evidence="2 3" key="1">
    <citation type="journal article" date="2008" name="J. Bacteriol.">
        <title>The genome of Heliobacterium modesticaldum, a phototrophic representative of the Firmicutes containing the simplest photosynthetic apparatus.</title>
        <authorList>
            <person name="Sattley W.M."/>
            <person name="Madigan M.T."/>
            <person name="Swingley W.D."/>
            <person name="Cheung P.C."/>
            <person name="Clocksin K.M."/>
            <person name="Conrad A.L."/>
            <person name="Dejesa L.C."/>
            <person name="Honchak B.M."/>
            <person name="Jung D.O."/>
            <person name="Karbach L.E."/>
            <person name="Kurdoglu A."/>
            <person name="Lahiri S."/>
            <person name="Mastrian S.D."/>
            <person name="Page L.E."/>
            <person name="Taylor H.L."/>
            <person name="Wang Z.T."/>
            <person name="Raymond J."/>
            <person name="Chen M."/>
            <person name="Blankenship R.E."/>
            <person name="Touchman J.W."/>
        </authorList>
    </citation>
    <scope>NUCLEOTIDE SEQUENCE [LARGE SCALE GENOMIC DNA]</scope>
    <source>
        <strain evidence="3">ATCC 51547 / Ice1</strain>
    </source>
</reference>
<dbReference type="EMBL" id="CP000930">
    <property type="protein sequence ID" value="ABZ84259.1"/>
    <property type="molecule type" value="Genomic_DNA"/>
</dbReference>
<dbReference type="HOGENOM" id="CLU_058827_0_0_9"/>
<dbReference type="STRING" id="498761.HM1_1689"/>
<gene>
    <name evidence="2" type="ORF">HM1_1689</name>
</gene>
<name>B0TE64_HELMI</name>
<keyword evidence="1" id="KW-0812">Transmembrane</keyword>
<keyword evidence="3" id="KW-1185">Reference proteome</keyword>
<dbReference type="AlphaFoldDB" id="B0TE64"/>
<keyword evidence="1" id="KW-0472">Membrane</keyword>
<feature type="transmembrane region" description="Helical" evidence="1">
    <location>
        <begin position="77"/>
        <end position="96"/>
    </location>
</feature>
<dbReference type="Proteomes" id="UP000008550">
    <property type="component" value="Chromosome"/>
</dbReference>
<accession>B0TE64</accession>
<dbReference type="KEGG" id="hmo:HM1_1689"/>
<protein>
    <recommendedName>
        <fullName evidence="4">DUF4367 domain-containing protein</fullName>
    </recommendedName>
</protein>
<evidence type="ECO:0008006" key="4">
    <source>
        <dbReference type="Google" id="ProtNLM"/>
    </source>
</evidence>
<keyword evidence="1" id="KW-1133">Transmembrane helix</keyword>
<organism evidence="2 3">
    <name type="scientific">Heliobacterium modesticaldum (strain ATCC 51547 / Ice1)</name>
    <dbReference type="NCBI Taxonomy" id="498761"/>
    <lineage>
        <taxon>Bacteria</taxon>
        <taxon>Bacillati</taxon>
        <taxon>Bacillota</taxon>
        <taxon>Clostridia</taxon>
        <taxon>Eubacteriales</taxon>
        <taxon>Heliobacteriaceae</taxon>
        <taxon>Heliomicrobium</taxon>
    </lineage>
</organism>
<sequence length="353" mass="39270">MRCSTGEFRWKHEQNRRKCRRRQRAGGVFFFATALHSRGKNSERLILEETLPGNTYSIQSMRGELDMNSLNSRRRKILVATSAAALLASALTLPLVQQATADFLSLFRVQRMQTVKITQEQLDQMAQSIRSHVGEVDLQQFGTVEIIEKPEFLPVTLGEAQKRLPFAIKQPTQLPKGLRRAETVTLFTGGLAEFRLQTDQVNRLLEGLGAQDLIPPDVSGKAFRIAIPAGARLVYEGAEGGRAFLLDQFASPEMTVPPGMNAAALRKSLLNLPILPADLRSQLAAIDDWQRTMVVPYAEGRMEKVDIGGTEALFAKNVHSGQSSLFWVDSGLLYRIEGDLDREGAVRLARSLR</sequence>
<evidence type="ECO:0000313" key="2">
    <source>
        <dbReference type="EMBL" id="ABZ84259.1"/>
    </source>
</evidence>
<dbReference type="eggNOG" id="COG5662">
    <property type="taxonomic scope" value="Bacteria"/>
</dbReference>
<proteinExistence type="predicted"/>